<gene>
    <name evidence="1" type="ORF">M2280_004444</name>
</gene>
<keyword evidence="2" id="KW-1185">Reference proteome</keyword>
<sequence length="71" mass="8244">MPVPYPPADKLPVVMCGITGCPYRRRCQRGEHRHVCQQHGQMYEKYARFDFPLNLDSVELRYTPDGYPATS</sequence>
<evidence type="ECO:0000313" key="1">
    <source>
        <dbReference type="EMBL" id="MDH6283201.1"/>
    </source>
</evidence>
<protein>
    <submittedName>
        <fullName evidence="1">Uncharacterized protein</fullName>
    </submittedName>
</protein>
<dbReference type="EMBL" id="JARXVC010000013">
    <property type="protein sequence ID" value="MDH6283201.1"/>
    <property type="molecule type" value="Genomic_DNA"/>
</dbReference>
<proteinExistence type="predicted"/>
<evidence type="ECO:0000313" key="2">
    <source>
        <dbReference type="Proteomes" id="UP001160334"/>
    </source>
</evidence>
<dbReference type="Proteomes" id="UP001160334">
    <property type="component" value="Unassembled WGS sequence"/>
</dbReference>
<reference evidence="1 2" key="1">
    <citation type="submission" date="2023-04" db="EMBL/GenBank/DDBJ databases">
        <title>Forest soil microbial communities from Buena Vista Peninsula, Colon Province, Panama.</title>
        <authorList>
            <person name="Bouskill N."/>
        </authorList>
    </citation>
    <scope>NUCLEOTIDE SEQUENCE [LARGE SCALE GENOMIC DNA]</scope>
    <source>
        <strain evidence="1 2">CFH S0262</strain>
    </source>
</reference>
<accession>A0ABT6MFV1</accession>
<comment type="caution">
    <text evidence="1">The sequence shown here is derived from an EMBL/GenBank/DDBJ whole genome shotgun (WGS) entry which is preliminary data.</text>
</comment>
<name>A0ABT6MFV1_9NOCA</name>
<organism evidence="1 2">
    <name type="scientific">Prescottella agglutinans</name>
    <dbReference type="NCBI Taxonomy" id="1644129"/>
    <lineage>
        <taxon>Bacteria</taxon>
        <taxon>Bacillati</taxon>
        <taxon>Actinomycetota</taxon>
        <taxon>Actinomycetes</taxon>
        <taxon>Mycobacteriales</taxon>
        <taxon>Nocardiaceae</taxon>
        <taxon>Prescottella</taxon>
    </lineage>
</organism>